<dbReference type="Gene3D" id="1.25.20.10">
    <property type="entry name" value="Bacterial muramidases"/>
    <property type="match status" value="1"/>
</dbReference>
<evidence type="ECO:0000313" key="8">
    <source>
        <dbReference type="Proteomes" id="UP001143486"/>
    </source>
</evidence>
<dbReference type="AlphaFoldDB" id="A0A9W6MMS6"/>
<dbReference type="PANTHER" id="PTHR37423">
    <property type="entry name" value="SOLUBLE LYTIC MUREIN TRANSGLYCOSYLASE-RELATED"/>
    <property type="match status" value="1"/>
</dbReference>
<keyword evidence="8" id="KW-1185">Reference proteome</keyword>
<evidence type="ECO:0000256" key="3">
    <source>
        <dbReference type="ARBA" id="ARBA00022729"/>
    </source>
</evidence>
<feature type="chain" id="PRO_5040804027" evidence="5">
    <location>
        <begin position="21"/>
        <end position="730"/>
    </location>
</feature>
<keyword evidence="3 5" id="KW-0732">Signal</keyword>
<evidence type="ECO:0000256" key="2">
    <source>
        <dbReference type="ARBA" id="ARBA00009387"/>
    </source>
</evidence>
<accession>A0A9W6MMS6</accession>
<comment type="similarity">
    <text evidence="2">Belongs to the virb1 family.</text>
</comment>
<gene>
    <name evidence="7" type="ORF">GCM10017621_06420</name>
</gene>
<proteinExistence type="inferred from homology"/>
<dbReference type="RefSeq" id="WP_271185526.1">
    <property type="nucleotide sequence ID" value="NZ_BSFE01000001.1"/>
</dbReference>
<comment type="caution">
    <text evidence="7">The sequence shown here is derived from an EMBL/GenBank/DDBJ whole genome shotgun (WGS) entry which is preliminary data.</text>
</comment>
<evidence type="ECO:0000256" key="4">
    <source>
        <dbReference type="SAM" id="MobiDB-lite"/>
    </source>
</evidence>
<dbReference type="CDD" id="cd13401">
    <property type="entry name" value="Slt70-like"/>
    <property type="match status" value="1"/>
</dbReference>
<dbReference type="InterPro" id="IPR008258">
    <property type="entry name" value="Transglycosylase_SLT_dom_1"/>
</dbReference>
<reference evidence="7" key="2">
    <citation type="submission" date="2023-01" db="EMBL/GenBank/DDBJ databases">
        <authorList>
            <person name="Sun Q."/>
            <person name="Evtushenko L."/>
        </authorList>
    </citation>
    <scope>NUCLEOTIDE SEQUENCE</scope>
    <source>
        <strain evidence="7">VKM B-1513</strain>
    </source>
</reference>
<dbReference type="SUPFAM" id="SSF53955">
    <property type="entry name" value="Lysozyme-like"/>
    <property type="match status" value="1"/>
</dbReference>
<protein>
    <submittedName>
        <fullName evidence="7">Murein transglycosylase</fullName>
    </submittedName>
</protein>
<reference evidence="7" key="1">
    <citation type="journal article" date="2014" name="Int. J. Syst. Evol. Microbiol.">
        <title>Complete genome sequence of Corynebacterium casei LMG S-19264T (=DSM 44701T), isolated from a smear-ripened cheese.</title>
        <authorList>
            <consortium name="US DOE Joint Genome Institute (JGI-PGF)"/>
            <person name="Walter F."/>
            <person name="Albersmeier A."/>
            <person name="Kalinowski J."/>
            <person name="Ruckert C."/>
        </authorList>
    </citation>
    <scope>NUCLEOTIDE SEQUENCE</scope>
    <source>
        <strain evidence="7">VKM B-1513</strain>
    </source>
</reference>
<name>A0A9W6MMS6_9PROT</name>
<comment type="similarity">
    <text evidence="1">Belongs to the transglycosylase Slt family.</text>
</comment>
<feature type="domain" description="Transglycosylase SLT" evidence="6">
    <location>
        <begin position="520"/>
        <end position="618"/>
    </location>
</feature>
<feature type="compositionally biased region" description="Acidic residues" evidence="4">
    <location>
        <begin position="693"/>
        <end position="730"/>
    </location>
</feature>
<dbReference type="InterPro" id="IPR023346">
    <property type="entry name" value="Lysozyme-like_dom_sf"/>
</dbReference>
<dbReference type="PANTHER" id="PTHR37423:SF2">
    <property type="entry name" value="MEMBRANE-BOUND LYTIC MUREIN TRANSGLYCOSYLASE C"/>
    <property type="match status" value="1"/>
</dbReference>
<feature type="region of interest" description="Disordered" evidence="4">
    <location>
        <begin position="688"/>
        <end position="730"/>
    </location>
</feature>
<feature type="signal peptide" evidence="5">
    <location>
        <begin position="1"/>
        <end position="20"/>
    </location>
</feature>
<dbReference type="Gene3D" id="1.10.530.10">
    <property type="match status" value="1"/>
</dbReference>
<dbReference type="InterPro" id="IPR008939">
    <property type="entry name" value="Lytic_TGlycosylase_superhlx_U"/>
</dbReference>
<organism evidence="7 8">
    <name type="scientific">Maricaulis virginensis</name>
    <dbReference type="NCBI Taxonomy" id="144022"/>
    <lineage>
        <taxon>Bacteria</taxon>
        <taxon>Pseudomonadati</taxon>
        <taxon>Pseudomonadota</taxon>
        <taxon>Alphaproteobacteria</taxon>
        <taxon>Maricaulales</taxon>
        <taxon>Maricaulaceae</taxon>
        <taxon>Maricaulis</taxon>
    </lineage>
</organism>
<dbReference type="GO" id="GO:0042597">
    <property type="term" value="C:periplasmic space"/>
    <property type="evidence" value="ECO:0007669"/>
    <property type="project" value="InterPro"/>
</dbReference>
<evidence type="ECO:0000256" key="5">
    <source>
        <dbReference type="SAM" id="SignalP"/>
    </source>
</evidence>
<evidence type="ECO:0000313" key="7">
    <source>
        <dbReference type="EMBL" id="GLK51134.1"/>
    </source>
</evidence>
<evidence type="ECO:0000259" key="6">
    <source>
        <dbReference type="Pfam" id="PF01464"/>
    </source>
</evidence>
<dbReference type="EMBL" id="BSFE01000001">
    <property type="protein sequence ID" value="GLK51134.1"/>
    <property type="molecule type" value="Genomic_DNA"/>
</dbReference>
<dbReference type="Proteomes" id="UP001143486">
    <property type="component" value="Unassembled WGS sequence"/>
</dbReference>
<evidence type="ECO:0000256" key="1">
    <source>
        <dbReference type="ARBA" id="ARBA00007734"/>
    </source>
</evidence>
<sequence length="730" mass="82253">MIARCLSALALIALAVPASAQIPTPRMRPDPVNFSQYLSDADFTRFQRGLDAADDEDWMRVREIRDELTDTSARDILLWRIALGDARASFLELDMALNELDNWPRDSFIRSEAESKIDESGMTAPFIITWFENNPPTTGRGAVEYAEALIETGRIEEGEALLRETWRHEFLPLSVQSETYQAHRDLFTEDDHMARIDYLIWSNQRTAARRVLPLLSGNNHDLADARLRLAGRQSGVDRAVDRVPASLSNDAGLVFERARWRRRAGLTDTTLPLLLQLPDSYGNTDALELMWTERKLMILNLVRDRDYETAYALARAHGMSEGADFADAEFVAGWLALVHLDRPEEALAHFTHLRDNVSTPVSHSRGSYWMARAADALGRHEEAAAYYAEAGEHSTAFYGQLALAQLPDASGGGVMALEREPEPDEATRVRFEARPLVRAMRLLAEQDEEYYFRLLSYRLDDQLTDPAESVLLARLASEYLYMRQSVRAAKAARQRGIILPQSAYPTITLPRSAALRPEDALTHSIIRQETEFGQHAVSGAGARGMMQMMPATARQTARQVGVPYRFSWLTDDLDYNLTLGMHHLADVVEDFDGSYVLALAAYNAGAHRARRWIQDYGDPRDPDVDPVDWVESIPFSETRNYVQRVMENLQVYRSRLDDDAAVPLLIEEDLRRGSEPVLIFTDEAGMARPVNVETDELEPGEAGLDDEGSEPGDEPGFEDENYEQADESDR</sequence>
<dbReference type="Pfam" id="PF01464">
    <property type="entry name" value="SLT"/>
    <property type="match status" value="1"/>
</dbReference>
<dbReference type="SUPFAM" id="SSF48435">
    <property type="entry name" value="Bacterial muramidases"/>
    <property type="match status" value="1"/>
</dbReference>
<dbReference type="GO" id="GO:0004553">
    <property type="term" value="F:hydrolase activity, hydrolyzing O-glycosyl compounds"/>
    <property type="evidence" value="ECO:0007669"/>
    <property type="project" value="InterPro"/>
</dbReference>